<gene>
    <name evidence="1" type="ORF">acsn021_31880</name>
</gene>
<evidence type="ECO:0000313" key="1">
    <source>
        <dbReference type="EMBL" id="BCJ95619.1"/>
    </source>
</evidence>
<dbReference type="Proteomes" id="UP000515561">
    <property type="component" value="Chromosome"/>
</dbReference>
<sequence length="71" mass="8343">MNAIELRRLRDKGPYDTSLDNNISMYDKLPYQQDVSLYTPGTLFLTSGNVIKYYRCKVKEEFTINSEKNDQ</sequence>
<accession>A0A6S6R2R0</accession>
<dbReference type="AlphaFoldDB" id="A0A6S6R2R0"/>
<dbReference type="KEGG" id="acel:acsn021_31880"/>
<proteinExistence type="predicted"/>
<reference evidence="1 2" key="1">
    <citation type="journal article" date="2016" name="Int. J. Syst. Evol. Microbiol.">
        <title>Descriptions of Anaerotaenia torta gen. nov., sp. nov. and Anaerocolumna cellulosilytica gen. nov., sp. nov. isolated from a methanogenic reactor of cattle waste.</title>
        <authorList>
            <person name="Uek A."/>
            <person name="Ohtaki Y."/>
            <person name="Kaku N."/>
            <person name="Ueki K."/>
        </authorList>
    </citation>
    <scope>NUCLEOTIDE SEQUENCE [LARGE SCALE GENOMIC DNA]</scope>
    <source>
        <strain evidence="1 2">SN021</strain>
    </source>
</reference>
<protein>
    <submittedName>
        <fullName evidence="1">Uncharacterized protein</fullName>
    </submittedName>
</protein>
<dbReference type="RefSeq" id="WP_184093407.1">
    <property type="nucleotide sequence ID" value="NZ_AP023367.1"/>
</dbReference>
<organism evidence="1 2">
    <name type="scientific">Anaerocolumna cellulosilytica</name>
    <dbReference type="NCBI Taxonomy" id="433286"/>
    <lineage>
        <taxon>Bacteria</taxon>
        <taxon>Bacillati</taxon>
        <taxon>Bacillota</taxon>
        <taxon>Clostridia</taxon>
        <taxon>Lachnospirales</taxon>
        <taxon>Lachnospiraceae</taxon>
        <taxon>Anaerocolumna</taxon>
    </lineage>
</organism>
<evidence type="ECO:0000313" key="2">
    <source>
        <dbReference type="Proteomes" id="UP000515561"/>
    </source>
</evidence>
<dbReference type="EMBL" id="AP023367">
    <property type="protein sequence ID" value="BCJ95619.1"/>
    <property type="molecule type" value="Genomic_DNA"/>
</dbReference>
<name>A0A6S6R2R0_9FIRM</name>
<keyword evidence="2" id="KW-1185">Reference proteome</keyword>